<dbReference type="PANTHER" id="PTHR30204:SF0">
    <property type="entry name" value="REDOX-SENSITIVE TRANSCRIPTIONAL ACTIVATOR SOXR"/>
    <property type="match status" value="1"/>
</dbReference>
<dbReference type="Pfam" id="PF09278">
    <property type="entry name" value="MerR-DNA-bind"/>
    <property type="match status" value="1"/>
</dbReference>
<dbReference type="Pfam" id="PF00376">
    <property type="entry name" value="MerR"/>
    <property type="match status" value="1"/>
</dbReference>
<evidence type="ECO:0000256" key="6">
    <source>
        <dbReference type="ARBA" id="ARBA00023125"/>
    </source>
</evidence>
<evidence type="ECO:0000256" key="5">
    <source>
        <dbReference type="ARBA" id="ARBA00023015"/>
    </source>
</evidence>
<dbReference type="NCBIfam" id="TIGR01950">
    <property type="entry name" value="SoxR"/>
    <property type="match status" value="1"/>
</dbReference>
<evidence type="ECO:0000256" key="3">
    <source>
        <dbReference type="ARBA" id="ARBA00023004"/>
    </source>
</evidence>
<evidence type="ECO:0000256" key="2">
    <source>
        <dbReference type="ARBA" id="ARBA00022723"/>
    </source>
</evidence>
<dbReference type="InterPro" id="IPR009061">
    <property type="entry name" value="DNA-bd_dom_put_sf"/>
</dbReference>
<keyword evidence="1" id="KW-0001">2Fe-2S</keyword>
<evidence type="ECO:0000259" key="8">
    <source>
        <dbReference type="PROSITE" id="PS50937"/>
    </source>
</evidence>
<dbReference type="SUPFAM" id="SSF46955">
    <property type="entry name" value="Putative DNA-binding domain"/>
    <property type="match status" value="1"/>
</dbReference>
<gene>
    <name evidence="9" type="ORF">LX12_001729</name>
</gene>
<dbReference type="InterPro" id="IPR010211">
    <property type="entry name" value="Redox-sen_tscrpt-act_SoxR"/>
</dbReference>
<dbReference type="Proteomes" id="UP001205740">
    <property type="component" value="Unassembled WGS sequence"/>
</dbReference>
<evidence type="ECO:0000313" key="10">
    <source>
        <dbReference type="Proteomes" id="UP001205740"/>
    </source>
</evidence>
<keyword evidence="4" id="KW-0411">Iron-sulfur</keyword>
<dbReference type="InterPro" id="IPR047057">
    <property type="entry name" value="MerR_fam"/>
</dbReference>
<dbReference type="EMBL" id="JAMTCG010000003">
    <property type="protein sequence ID" value="MCP2160542.1"/>
    <property type="molecule type" value="Genomic_DNA"/>
</dbReference>
<dbReference type="PRINTS" id="PR00040">
    <property type="entry name" value="HTHMERR"/>
</dbReference>
<dbReference type="PROSITE" id="PS50937">
    <property type="entry name" value="HTH_MERR_2"/>
    <property type="match status" value="1"/>
</dbReference>
<name>A0ABT1H1A3_9NOCA</name>
<dbReference type="InterPro" id="IPR015358">
    <property type="entry name" value="Tscrpt_reg_MerR_DNA-bd"/>
</dbReference>
<reference evidence="9 10" key="1">
    <citation type="submission" date="2022-06" db="EMBL/GenBank/DDBJ databases">
        <title>Genomic Encyclopedia of Archaeal and Bacterial Type Strains, Phase II (KMG-II): from individual species to whole genera.</title>
        <authorList>
            <person name="Goeker M."/>
        </authorList>
    </citation>
    <scope>NUCLEOTIDE SEQUENCE [LARGE SCALE GENOMIC DNA]</scope>
    <source>
        <strain evidence="9 10">DSM 45037</strain>
    </source>
</reference>
<proteinExistence type="predicted"/>
<accession>A0ABT1H1A3</accession>
<keyword evidence="5" id="KW-0805">Transcription regulation</keyword>
<evidence type="ECO:0000313" key="9">
    <source>
        <dbReference type="EMBL" id="MCP2160542.1"/>
    </source>
</evidence>
<dbReference type="SMART" id="SM00422">
    <property type="entry name" value="HTH_MERR"/>
    <property type="match status" value="1"/>
</dbReference>
<protein>
    <submittedName>
        <fullName evidence="9">MerR family transcriptional regulator, redox-sensitive transcriptional activator SoxR</fullName>
    </submittedName>
</protein>
<dbReference type="RefSeq" id="WP_253654127.1">
    <property type="nucleotide sequence ID" value="NZ_BAAAOE010000003.1"/>
</dbReference>
<keyword evidence="7" id="KW-0804">Transcription</keyword>
<evidence type="ECO:0000256" key="7">
    <source>
        <dbReference type="ARBA" id="ARBA00023163"/>
    </source>
</evidence>
<dbReference type="Gene3D" id="1.10.1660.10">
    <property type="match status" value="1"/>
</dbReference>
<keyword evidence="2" id="KW-0479">Metal-binding</keyword>
<feature type="domain" description="HTH merR-type" evidence="8">
    <location>
        <begin position="7"/>
        <end position="75"/>
    </location>
</feature>
<evidence type="ECO:0000256" key="4">
    <source>
        <dbReference type="ARBA" id="ARBA00023014"/>
    </source>
</evidence>
<dbReference type="PANTHER" id="PTHR30204">
    <property type="entry name" value="REDOX-CYCLING DRUG-SENSING TRANSCRIPTIONAL ACTIVATOR SOXR"/>
    <property type="match status" value="1"/>
</dbReference>
<organism evidence="9 10">
    <name type="scientific">Williamsia serinedens</name>
    <dbReference type="NCBI Taxonomy" id="391736"/>
    <lineage>
        <taxon>Bacteria</taxon>
        <taxon>Bacillati</taxon>
        <taxon>Actinomycetota</taxon>
        <taxon>Actinomycetes</taxon>
        <taxon>Mycobacteriales</taxon>
        <taxon>Nocardiaceae</taxon>
        <taxon>Williamsia</taxon>
    </lineage>
</organism>
<keyword evidence="6" id="KW-0238">DNA-binding</keyword>
<comment type="caution">
    <text evidence="9">The sequence shown here is derived from an EMBL/GenBank/DDBJ whole genome shotgun (WGS) entry which is preliminary data.</text>
</comment>
<sequence length="154" mass="16800">MAPRAVELTIGDLARRSGVSTSALRFYEDKGLIFSRRTSGNQRRYHRAMLRRVAFIRASAAAGIPLSKIAEVLAVLGDTESPTPKMWEKASKKWVADLDARIELLTHMRDLMGSCVGCGCLSMTSCKLLNPDDIAARSGPGAQRLAIPPEITDE</sequence>
<dbReference type="InterPro" id="IPR000551">
    <property type="entry name" value="MerR-type_HTH_dom"/>
</dbReference>
<evidence type="ECO:0000256" key="1">
    <source>
        <dbReference type="ARBA" id="ARBA00022714"/>
    </source>
</evidence>
<dbReference type="PROSITE" id="PS00552">
    <property type="entry name" value="HTH_MERR_1"/>
    <property type="match status" value="1"/>
</dbReference>
<keyword evidence="3" id="KW-0408">Iron</keyword>
<keyword evidence="10" id="KW-1185">Reference proteome</keyword>